<evidence type="ECO:0000313" key="1">
    <source>
        <dbReference type="EMBL" id="LAA94763.1"/>
    </source>
</evidence>
<proteinExistence type="predicted"/>
<dbReference type="EMBL" id="IACK01174595">
    <property type="protein sequence ID" value="LAA94763.1"/>
    <property type="molecule type" value="Transcribed_RNA"/>
</dbReference>
<name>A0A2D4JEG6_MICLE</name>
<sequence length="101" mass="11690">MTMLNKETKNRCPKLLLLQYLCSHVTCNVNFWQSISSTHDHHLKSFLSGFPESQWKNVWFRDGTFSTIYLGAKGLPARLILSHMGQNSPSRTKHFGCSQRY</sequence>
<dbReference type="AlphaFoldDB" id="A0A2D4JEG6"/>
<reference evidence="1" key="2">
    <citation type="submission" date="2017-11" db="EMBL/GenBank/DDBJ databases">
        <title>Coralsnake Venomics: Analyses of Venom Gland Transcriptomes and Proteomes of Six Brazilian Taxa.</title>
        <authorList>
            <person name="Aird S.D."/>
            <person name="Jorge da Silva N."/>
            <person name="Qiu L."/>
            <person name="Villar-Briones A."/>
            <person name="Aparecida-Saddi V."/>
            <person name="Campos-Telles M.P."/>
            <person name="Grau M."/>
            <person name="Mikheyev A.S."/>
        </authorList>
    </citation>
    <scope>NUCLEOTIDE SEQUENCE</scope>
    <source>
        <tissue evidence="1">Venom_gland</tissue>
    </source>
</reference>
<protein>
    <submittedName>
        <fullName evidence="1">Uncharacterized protein</fullName>
    </submittedName>
</protein>
<organism evidence="1">
    <name type="scientific">Micrurus lemniscatus lemniscatus</name>
    <dbReference type="NCBI Taxonomy" id="129467"/>
    <lineage>
        <taxon>Eukaryota</taxon>
        <taxon>Metazoa</taxon>
        <taxon>Chordata</taxon>
        <taxon>Craniata</taxon>
        <taxon>Vertebrata</taxon>
        <taxon>Euteleostomi</taxon>
        <taxon>Lepidosauria</taxon>
        <taxon>Squamata</taxon>
        <taxon>Bifurcata</taxon>
        <taxon>Unidentata</taxon>
        <taxon>Episquamata</taxon>
        <taxon>Toxicofera</taxon>
        <taxon>Serpentes</taxon>
        <taxon>Colubroidea</taxon>
        <taxon>Elapidae</taxon>
        <taxon>Elapinae</taxon>
        <taxon>Micrurus</taxon>
    </lineage>
</organism>
<accession>A0A2D4JEG6</accession>
<reference evidence="1" key="1">
    <citation type="submission" date="2017-07" db="EMBL/GenBank/DDBJ databases">
        <authorList>
            <person name="Mikheyev A."/>
            <person name="Grau M."/>
        </authorList>
    </citation>
    <scope>NUCLEOTIDE SEQUENCE</scope>
    <source>
        <tissue evidence="1">Venom_gland</tissue>
    </source>
</reference>